<evidence type="ECO:0000313" key="1">
    <source>
        <dbReference type="EMBL" id="OIQ83235.1"/>
    </source>
</evidence>
<dbReference type="SUPFAM" id="SSF52540">
    <property type="entry name" value="P-loop containing nucleoside triphosphate hydrolases"/>
    <property type="match status" value="1"/>
</dbReference>
<name>A0A1J5R0I3_9ZZZZ</name>
<dbReference type="EMBL" id="MLJW01000721">
    <property type="protein sequence ID" value="OIQ83235.1"/>
    <property type="molecule type" value="Genomic_DNA"/>
</dbReference>
<organism evidence="1">
    <name type="scientific">mine drainage metagenome</name>
    <dbReference type="NCBI Taxonomy" id="410659"/>
    <lineage>
        <taxon>unclassified sequences</taxon>
        <taxon>metagenomes</taxon>
        <taxon>ecological metagenomes</taxon>
    </lineage>
</organism>
<accession>A0A1J5R0I3</accession>
<gene>
    <name evidence="1" type="ORF">GALL_349600</name>
</gene>
<evidence type="ECO:0008006" key="2">
    <source>
        <dbReference type="Google" id="ProtNLM"/>
    </source>
</evidence>
<dbReference type="PANTHER" id="PTHR39206">
    <property type="entry name" value="SLL8004 PROTEIN"/>
    <property type="match status" value="1"/>
</dbReference>
<dbReference type="AlphaFoldDB" id="A0A1J5R0I3"/>
<dbReference type="Gene3D" id="3.40.50.300">
    <property type="entry name" value="P-loop containing nucleotide triphosphate hydrolases"/>
    <property type="match status" value="1"/>
</dbReference>
<reference evidence="1" key="1">
    <citation type="submission" date="2016-10" db="EMBL/GenBank/DDBJ databases">
        <title>Sequence of Gallionella enrichment culture.</title>
        <authorList>
            <person name="Poehlein A."/>
            <person name="Muehling M."/>
            <person name="Daniel R."/>
        </authorList>
    </citation>
    <scope>NUCLEOTIDE SEQUENCE</scope>
</reference>
<comment type="caution">
    <text evidence="1">The sequence shown here is derived from an EMBL/GenBank/DDBJ whole genome shotgun (WGS) entry which is preliminary data.</text>
</comment>
<protein>
    <recommendedName>
        <fullName evidence="2">Zeta toxin</fullName>
    </recommendedName>
</protein>
<dbReference type="InterPro" id="IPR027417">
    <property type="entry name" value="P-loop_NTPase"/>
</dbReference>
<proteinExistence type="predicted"/>
<dbReference type="PANTHER" id="PTHR39206:SF1">
    <property type="entry name" value="SLL8004 PROTEIN"/>
    <property type="match status" value="1"/>
</dbReference>
<sequence length="212" mass="22855">MARPVLYVLAGVNGAGKSSVGGHLLRRAGLDWFDPDAFAHDWVAQTGCDQTTANGIAWQEGMRRLEAALAGARHHAFETTLGGNTMTAAIGDATRTHDVLMWFCGLSTPELHIARVQARVAAGGHAIPEAMIRTRFVRSRENLLALMPHLAQLRLFDNSPDAASDGTVPDPLLLLDMQAGRLLWPGPQDLGALRRTPDWAKPVLEAALQTQA</sequence>